<organism evidence="1 2">
    <name type="scientific">Klebsiella pneumoniae</name>
    <dbReference type="NCBI Taxonomy" id="573"/>
    <lineage>
        <taxon>Bacteria</taxon>
        <taxon>Pseudomonadati</taxon>
        <taxon>Pseudomonadota</taxon>
        <taxon>Gammaproteobacteria</taxon>
        <taxon>Enterobacterales</taxon>
        <taxon>Enterobacteriaceae</taxon>
        <taxon>Klebsiella/Raoultella group</taxon>
        <taxon>Klebsiella</taxon>
        <taxon>Klebsiella pneumoniae complex</taxon>
    </lineage>
</organism>
<evidence type="ECO:0000313" key="1">
    <source>
        <dbReference type="EMBL" id="STW39670.1"/>
    </source>
</evidence>
<sequence length="84" mass="9142">MKTGARLPRGIRWLGLMALGGVSLAVQAEEKIVLLTSWYAQAEQGGYYQAQATGLYKKYGLDVEIPPVDRRSTACSCCCRSGPM</sequence>
<name>A0A378F7B0_KLEPN</name>
<dbReference type="AlphaFoldDB" id="A0A378F7B0"/>
<dbReference type="Gene3D" id="3.40.190.10">
    <property type="entry name" value="Periplasmic binding protein-like II"/>
    <property type="match status" value="1"/>
</dbReference>
<evidence type="ECO:0000313" key="2">
    <source>
        <dbReference type="Proteomes" id="UP000255167"/>
    </source>
</evidence>
<gene>
    <name evidence="1" type="ORF">NCTC9617_01200</name>
</gene>
<reference evidence="1 2" key="1">
    <citation type="submission" date="2018-06" db="EMBL/GenBank/DDBJ databases">
        <authorList>
            <consortium name="Pathogen Informatics"/>
            <person name="Doyle S."/>
        </authorList>
    </citation>
    <scope>NUCLEOTIDE SEQUENCE [LARGE SCALE GENOMIC DNA]</scope>
    <source>
        <strain evidence="1 2">NCTC9617</strain>
    </source>
</reference>
<accession>A0A378F7B0</accession>
<dbReference type="Proteomes" id="UP000255167">
    <property type="component" value="Unassembled WGS sequence"/>
</dbReference>
<proteinExistence type="predicted"/>
<dbReference type="EMBL" id="UGNC01000004">
    <property type="protein sequence ID" value="STW39670.1"/>
    <property type="molecule type" value="Genomic_DNA"/>
</dbReference>
<protein>
    <submittedName>
        <fullName evidence="1">Hydroxymethylpyrimidine ABC transporter substrate-binding protein</fullName>
    </submittedName>
</protein>